<evidence type="ECO:0000256" key="1">
    <source>
        <dbReference type="ARBA" id="ARBA00011738"/>
    </source>
</evidence>
<dbReference type="PROSITE" id="PS50404">
    <property type="entry name" value="GST_NTER"/>
    <property type="match status" value="1"/>
</dbReference>
<evidence type="ECO:0000259" key="6">
    <source>
        <dbReference type="PROSITE" id="PS50404"/>
    </source>
</evidence>
<evidence type="ECO:0000256" key="4">
    <source>
        <dbReference type="ARBA" id="ARBA00038317"/>
    </source>
</evidence>
<dbReference type="SUPFAM" id="SSF52833">
    <property type="entry name" value="Thioredoxin-like"/>
    <property type="match status" value="1"/>
</dbReference>
<keyword evidence="3" id="KW-0808">Transferase</keyword>
<evidence type="ECO:0000313" key="8">
    <source>
        <dbReference type="EMBL" id="KAF7287673.1"/>
    </source>
</evidence>
<dbReference type="GO" id="GO:0006749">
    <property type="term" value="P:glutathione metabolic process"/>
    <property type="evidence" value="ECO:0007669"/>
    <property type="project" value="TreeGrafter"/>
</dbReference>
<comment type="similarity">
    <text evidence="4">Belongs to the GST superfamily. Sigma family.</text>
</comment>
<comment type="caution">
    <text evidence="8">The sequence shown here is derived from an EMBL/GenBank/DDBJ whole genome shotgun (WGS) entry which is preliminary data.</text>
</comment>
<dbReference type="SFLD" id="SFLDS00019">
    <property type="entry name" value="Glutathione_Transferase_(cytos"/>
    <property type="match status" value="1"/>
</dbReference>
<dbReference type="InterPro" id="IPR036249">
    <property type="entry name" value="Thioredoxin-like_sf"/>
</dbReference>
<dbReference type="SFLD" id="SFLDG00363">
    <property type="entry name" value="AMPS_(cytGST):_Alpha-__Mu-__Pi"/>
    <property type="match status" value="1"/>
</dbReference>
<dbReference type="EMBL" id="JAACXV010000004">
    <property type="protein sequence ID" value="KAF7287673.1"/>
    <property type="molecule type" value="Genomic_DNA"/>
</dbReference>
<dbReference type="InterPro" id="IPR050213">
    <property type="entry name" value="GST_superfamily"/>
</dbReference>
<dbReference type="PROSITE" id="PS50405">
    <property type="entry name" value="GST_CTER"/>
    <property type="match status" value="1"/>
</dbReference>
<dbReference type="Gene3D" id="3.40.30.10">
    <property type="entry name" value="Glutaredoxin"/>
    <property type="match status" value="1"/>
</dbReference>
<dbReference type="SFLD" id="SFLDG01205">
    <property type="entry name" value="AMPS.1"/>
    <property type="match status" value="1"/>
</dbReference>
<dbReference type="Pfam" id="PF14497">
    <property type="entry name" value="GST_C_3"/>
    <property type="match status" value="1"/>
</dbReference>
<evidence type="ECO:0000256" key="2">
    <source>
        <dbReference type="ARBA" id="ARBA00012452"/>
    </source>
</evidence>
<dbReference type="InterPro" id="IPR010987">
    <property type="entry name" value="Glutathione-S-Trfase_C-like"/>
</dbReference>
<dbReference type="AlphaFoldDB" id="A0A834IXW1"/>
<dbReference type="EC" id="2.5.1.18" evidence="2"/>
<dbReference type="InterPro" id="IPR036282">
    <property type="entry name" value="Glutathione-S-Trfase_C_sf"/>
</dbReference>
<reference evidence="8" key="1">
    <citation type="submission" date="2020-08" db="EMBL/GenBank/DDBJ databases">
        <title>Genome sequencing and assembly of the red palm weevil Rhynchophorus ferrugineus.</title>
        <authorList>
            <person name="Dias G.B."/>
            <person name="Bergman C.M."/>
            <person name="Manee M."/>
        </authorList>
    </citation>
    <scope>NUCLEOTIDE SEQUENCE</scope>
    <source>
        <strain evidence="8">AA-2017</strain>
        <tissue evidence="8">Whole larva</tissue>
    </source>
</reference>
<dbReference type="CDD" id="cd03192">
    <property type="entry name" value="GST_C_Sigma_like"/>
    <property type="match status" value="1"/>
</dbReference>
<dbReference type="Pfam" id="PF02798">
    <property type="entry name" value="GST_N"/>
    <property type="match status" value="1"/>
</dbReference>
<evidence type="ECO:0000256" key="3">
    <source>
        <dbReference type="ARBA" id="ARBA00022679"/>
    </source>
</evidence>
<dbReference type="GO" id="GO:0004364">
    <property type="term" value="F:glutathione transferase activity"/>
    <property type="evidence" value="ECO:0007669"/>
    <property type="project" value="UniProtKB-EC"/>
</dbReference>
<dbReference type="Proteomes" id="UP000625711">
    <property type="component" value="Unassembled WGS sequence"/>
</dbReference>
<sequence>MSSYKLIYFDLTGRAEPIRYIFAYCNQPYEDVRVSREQWHEIKKDTPFGQIPILEIDGKPVAQSNAIARYLARQFKLTGKDEWEALQCDVLIDTISDFQQGSRKLFLESDPEKKEALKKKIYEEEYPFYLSRFNSIVDKNGGFAVGSQTTWADFVFATTLSSIEKRNAGVLKPYPALTNLIERVHNLPAIKKWLEIRPVEKPMMPPPGHGKK</sequence>
<dbReference type="OrthoDB" id="414243at2759"/>
<evidence type="ECO:0000259" key="7">
    <source>
        <dbReference type="PROSITE" id="PS50405"/>
    </source>
</evidence>
<dbReference type="InterPro" id="IPR004045">
    <property type="entry name" value="Glutathione_S-Trfase_N"/>
</dbReference>
<evidence type="ECO:0000256" key="5">
    <source>
        <dbReference type="ARBA" id="ARBA00047960"/>
    </source>
</evidence>
<dbReference type="PANTHER" id="PTHR11571:SF224">
    <property type="entry name" value="HEMATOPOIETIC PROSTAGLANDIN D SYNTHASE"/>
    <property type="match status" value="1"/>
</dbReference>
<dbReference type="FunFam" id="1.20.1050.10:FF:000030">
    <property type="entry name" value="Glutathione S-transferase S1"/>
    <property type="match status" value="1"/>
</dbReference>
<keyword evidence="9" id="KW-1185">Reference proteome</keyword>
<feature type="domain" description="GST C-terminal" evidence="7">
    <location>
        <begin position="81"/>
        <end position="206"/>
    </location>
</feature>
<dbReference type="InterPro" id="IPR040079">
    <property type="entry name" value="Glutathione_S-Trfase"/>
</dbReference>
<gene>
    <name evidence="8" type="ORF">GWI33_006015</name>
</gene>
<organism evidence="8 9">
    <name type="scientific">Rhynchophorus ferrugineus</name>
    <name type="common">Red palm weevil</name>
    <name type="synonym">Curculio ferrugineus</name>
    <dbReference type="NCBI Taxonomy" id="354439"/>
    <lineage>
        <taxon>Eukaryota</taxon>
        <taxon>Metazoa</taxon>
        <taxon>Ecdysozoa</taxon>
        <taxon>Arthropoda</taxon>
        <taxon>Hexapoda</taxon>
        <taxon>Insecta</taxon>
        <taxon>Pterygota</taxon>
        <taxon>Neoptera</taxon>
        <taxon>Endopterygota</taxon>
        <taxon>Coleoptera</taxon>
        <taxon>Polyphaga</taxon>
        <taxon>Cucujiformia</taxon>
        <taxon>Curculionidae</taxon>
        <taxon>Dryophthorinae</taxon>
        <taxon>Rhynchophorus</taxon>
    </lineage>
</organism>
<comment type="catalytic activity">
    <reaction evidence="5">
        <text>RX + glutathione = an S-substituted glutathione + a halide anion + H(+)</text>
        <dbReference type="Rhea" id="RHEA:16437"/>
        <dbReference type="ChEBI" id="CHEBI:15378"/>
        <dbReference type="ChEBI" id="CHEBI:16042"/>
        <dbReference type="ChEBI" id="CHEBI:17792"/>
        <dbReference type="ChEBI" id="CHEBI:57925"/>
        <dbReference type="ChEBI" id="CHEBI:90779"/>
        <dbReference type="EC" id="2.5.1.18"/>
    </reaction>
</comment>
<dbReference type="Gene3D" id="1.20.1050.10">
    <property type="match status" value="1"/>
</dbReference>
<comment type="subunit">
    <text evidence="1">Homodimer.</text>
</comment>
<dbReference type="FunFam" id="3.40.30.10:FF:000035">
    <property type="entry name" value="hematopoietic prostaglandin D synthase"/>
    <property type="match status" value="1"/>
</dbReference>
<name>A0A834IXW1_RHYFE</name>
<proteinExistence type="inferred from homology"/>
<protein>
    <recommendedName>
        <fullName evidence="2">glutathione transferase</fullName>
        <ecNumber evidence="2">2.5.1.18</ecNumber>
    </recommendedName>
</protein>
<accession>A0A834IXW1</accession>
<dbReference type="CDD" id="cd03039">
    <property type="entry name" value="GST_N_Sigma_like"/>
    <property type="match status" value="1"/>
</dbReference>
<dbReference type="PANTHER" id="PTHR11571">
    <property type="entry name" value="GLUTATHIONE S-TRANSFERASE"/>
    <property type="match status" value="1"/>
</dbReference>
<evidence type="ECO:0000313" key="9">
    <source>
        <dbReference type="Proteomes" id="UP000625711"/>
    </source>
</evidence>
<dbReference type="SUPFAM" id="SSF47616">
    <property type="entry name" value="GST C-terminal domain-like"/>
    <property type="match status" value="1"/>
</dbReference>
<dbReference type="GO" id="GO:0004602">
    <property type="term" value="F:glutathione peroxidase activity"/>
    <property type="evidence" value="ECO:0007669"/>
    <property type="project" value="UniProtKB-ARBA"/>
</dbReference>
<dbReference type="InterPro" id="IPR004046">
    <property type="entry name" value="GST_C"/>
</dbReference>
<feature type="domain" description="GST N-terminal" evidence="6">
    <location>
        <begin position="2"/>
        <end position="79"/>
    </location>
</feature>